<feature type="compositionally biased region" description="Basic and acidic residues" evidence="4">
    <location>
        <begin position="142"/>
        <end position="151"/>
    </location>
</feature>
<accession>A0ABV0V0W5</accession>
<feature type="compositionally biased region" description="Polar residues" evidence="4">
    <location>
        <begin position="93"/>
        <end position="109"/>
    </location>
</feature>
<feature type="compositionally biased region" description="Polar residues" evidence="4">
    <location>
        <begin position="269"/>
        <end position="278"/>
    </location>
</feature>
<dbReference type="InterPro" id="IPR000493">
    <property type="entry name" value="InsP3_rcpt"/>
</dbReference>
<keyword evidence="3" id="KW-0813">Transport</keyword>
<keyword evidence="2" id="KW-0968">Cytoplasmic vesicle</keyword>
<comment type="caution">
    <text evidence="6">The sequence shown here is derived from an EMBL/GenBank/DDBJ whole genome shotgun (WGS) entry which is preliminary data.</text>
</comment>
<keyword evidence="3" id="KW-0675">Receptor</keyword>
<comment type="similarity">
    <text evidence="3">Belongs to the InsP3 receptor family.</text>
</comment>
<name>A0ABV0V0W5_9TELE</name>
<gene>
    <name evidence="6" type="ORF">ILYODFUR_032227</name>
</gene>
<comment type="function">
    <text evidence="3">Receptor for inositol 1,4,5-trisphosphate, a second messenger that mediates the release of intracellular calcium.</text>
</comment>
<organism evidence="6 7">
    <name type="scientific">Ilyodon furcidens</name>
    <name type="common">goldbreast splitfin</name>
    <dbReference type="NCBI Taxonomy" id="33524"/>
    <lineage>
        <taxon>Eukaryota</taxon>
        <taxon>Metazoa</taxon>
        <taxon>Chordata</taxon>
        <taxon>Craniata</taxon>
        <taxon>Vertebrata</taxon>
        <taxon>Euteleostomi</taxon>
        <taxon>Actinopterygii</taxon>
        <taxon>Neopterygii</taxon>
        <taxon>Teleostei</taxon>
        <taxon>Neoteleostei</taxon>
        <taxon>Acanthomorphata</taxon>
        <taxon>Ovalentaria</taxon>
        <taxon>Atherinomorphae</taxon>
        <taxon>Cyprinodontiformes</taxon>
        <taxon>Goodeidae</taxon>
        <taxon>Ilyodon</taxon>
    </lineage>
</organism>
<evidence type="ECO:0000313" key="7">
    <source>
        <dbReference type="Proteomes" id="UP001482620"/>
    </source>
</evidence>
<dbReference type="EMBL" id="JAHRIQ010086276">
    <property type="protein sequence ID" value="MEQ2249727.1"/>
    <property type="molecule type" value="Genomic_DNA"/>
</dbReference>
<feature type="compositionally biased region" description="Pro residues" evidence="4">
    <location>
        <begin position="207"/>
        <end position="219"/>
    </location>
</feature>
<dbReference type="InterPro" id="IPR035910">
    <property type="entry name" value="RyR/IP3R_RIH_dom_sf"/>
</dbReference>
<dbReference type="Pfam" id="PF01365">
    <property type="entry name" value="RYDR_ITPR"/>
    <property type="match status" value="1"/>
</dbReference>
<sequence length="555" mass="62290">MKRHPHSASSTHSPGPSTPAASCPHHTARCDGKARALHNATPAPRHRRNRADTTEHRPTTEPPTPHQDGTNSLGQRQALGGQRQQPQPERETCTSQVTGLGRPTSTAKHNTPAAPVQAQDMLHRPTHPTTSRRLAPGQGPEPQKEALEKGHHSTPRTGQPANPTSKPRRCPRMPDTHPPARYTTLHQAGRPAPPPKRSHISINTARPSPPRWSPVPPQPSDRGPKPGTEIQGSPSNPKRAEKPAPGPDNPQDLNPTPSPDPDQKALSRPPTSDNKQQTGEHIAKQFGVMQSQIGYDILAEDTITALLHNNRKLLEKHITKTEVETFVSLVRKNREPRFLDYLSDLCVSNNVAIPVTQELICKCVLEPKNQDILIQTERRVPKEASPGGVQGEYMGMDDYGDEDEVWLMWTDKTNERQEKSIRQLAQEARQGNAHDENVLTYYRYQLKLFARMCLDRQYLAIDEISKQLDVELIFLCMMDETLPFDLRASFCRLMLHAHVDRDPQELVTPVKFARLWTEIPTSITIKELVDFHIFVNLFEGIFFLFLHRATPMCSA</sequence>
<protein>
    <recommendedName>
        <fullName evidence="3">Inositol 1,4,5-trisphosphate receptor</fullName>
    </recommendedName>
</protein>
<keyword evidence="3" id="KW-0407">Ion channel</keyword>
<keyword evidence="3" id="KW-0106">Calcium</keyword>
<feature type="region of interest" description="Disordered" evidence="4">
    <location>
        <begin position="1"/>
        <end position="278"/>
    </location>
</feature>
<feature type="compositionally biased region" description="Basic and acidic residues" evidence="4">
    <location>
        <begin position="50"/>
        <end position="59"/>
    </location>
</feature>
<dbReference type="InterPro" id="IPR000699">
    <property type="entry name" value="RIH_dom"/>
</dbReference>
<evidence type="ECO:0000256" key="4">
    <source>
        <dbReference type="SAM" id="MobiDB-lite"/>
    </source>
</evidence>
<evidence type="ECO:0000256" key="1">
    <source>
        <dbReference type="ARBA" id="ARBA00004638"/>
    </source>
</evidence>
<keyword evidence="3" id="KW-1071">Ligand-gated ion channel</keyword>
<dbReference type="Proteomes" id="UP001482620">
    <property type="component" value="Unassembled WGS sequence"/>
</dbReference>
<evidence type="ECO:0000313" key="6">
    <source>
        <dbReference type="EMBL" id="MEQ2249727.1"/>
    </source>
</evidence>
<feature type="compositionally biased region" description="Low complexity" evidence="4">
    <location>
        <begin position="73"/>
        <end position="87"/>
    </location>
</feature>
<dbReference type="PRINTS" id="PR00779">
    <property type="entry name" value="INSP3RECEPTR"/>
</dbReference>
<reference evidence="6 7" key="1">
    <citation type="submission" date="2021-06" db="EMBL/GenBank/DDBJ databases">
        <authorList>
            <person name="Palmer J.M."/>
        </authorList>
    </citation>
    <scope>NUCLEOTIDE SEQUENCE [LARGE SCALE GENOMIC DNA]</scope>
    <source>
        <strain evidence="7">if_2019</strain>
        <tissue evidence="6">Muscle</tissue>
    </source>
</reference>
<feature type="domain" description="RIH" evidence="5">
    <location>
        <begin position="277"/>
        <end position="377"/>
    </location>
</feature>
<keyword evidence="3" id="KW-0109">Calcium transport</keyword>
<proteinExistence type="inferred from homology"/>
<feature type="compositionally biased region" description="Polar residues" evidence="4">
    <location>
        <begin position="155"/>
        <end position="165"/>
    </location>
</feature>
<comment type="subunit">
    <text evidence="3">Homotetramer.</text>
</comment>
<keyword evidence="3" id="KW-0406">Ion transport</keyword>
<dbReference type="PANTHER" id="PTHR13715:SF51">
    <property type="entry name" value="INOSITOL 1,4,5-TRISPHOSPHATE RECEPTOR TYPE 3"/>
    <property type="match status" value="1"/>
</dbReference>
<dbReference type="SUPFAM" id="SSF100909">
    <property type="entry name" value="IP3 receptor type 1 binding core, domain 2"/>
    <property type="match status" value="1"/>
</dbReference>
<evidence type="ECO:0000256" key="3">
    <source>
        <dbReference type="RuleBase" id="RU368044"/>
    </source>
</evidence>
<keyword evidence="7" id="KW-1185">Reference proteome</keyword>
<evidence type="ECO:0000259" key="5">
    <source>
        <dbReference type="Pfam" id="PF01365"/>
    </source>
</evidence>
<comment type="domain">
    <text evidence="3">The receptor contains a calcium channel in its C-terminal extremity. Its large N-terminal cytoplasmic region has the ligand-binding site in the N-terminus and modulatory sites in the middle portion immediately upstream of the channel region.</text>
</comment>
<keyword evidence="3" id="KW-0107">Calcium channel</keyword>
<dbReference type="Gene3D" id="1.25.10.30">
    <property type="entry name" value="IP3 receptor type 1 binding core, RIH domain"/>
    <property type="match status" value="1"/>
</dbReference>
<evidence type="ECO:0000256" key="2">
    <source>
        <dbReference type="ARBA" id="ARBA00023329"/>
    </source>
</evidence>
<dbReference type="InterPro" id="IPR015925">
    <property type="entry name" value="Ryanodine_IP3_receptor"/>
</dbReference>
<comment type="subcellular location">
    <subcellularLocation>
        <location evidence="1">Cytoplasmic vesicle</location>
        <location evidence="1">Secretory vesicle membrane</location>
        <topology evidence="1">Multi-pass membrane protein</topology>
    </subcellularLocation>
    <subcellularLocation>
        <location evidence="3">Endoplasmic reticulum membrane</location>
        <topology evidence="3">Multi-pass membrane protein</topology>
    </subcellularLocation>
</comment>
<keyword evidence="3" id="KW-0472">Membrane</keyword>
<dbReference type="PANTHER" id="PTHR13715">
    <property type="entry name" value="RYANODINE RECEPTOR AND IP3 RECEPTOR"/>
    <property type="match status" value="1"/>
</dbReference>
<keyword evidence="3" id="KW-0256">Endoplasmic reticulum</keyword>